<feature type="coiled-coil region" evidence="9">
    <location>
        <begin position="1477"/>
        <end position="1589"/>
    </location>
</feature>
<dbReference type="Gene3D" id="1.20.5.4820">
    <property type="match status" value="1"/>
</dbReference>
<dbReference type="GO" id="GO:0016020">
    <property type="term" value="C:membrane"/>
    <property type="evidence" value="ECO:0007669"/>
    <property type="project" value="TreeGrafter"/>
</dbReference>
<evidence type="ECO:0000256" key="6">
    <source>
        <dbReference type="ARBA" id="ARBA00023175"/>
    </source>
</evidence>
<accession>A0A1Q2YI83</accession>
<evidence type="ECO:0000256" key="4">
    <source>
        <dbReference type="ARBA" id="ARBA00023054"/>
    </source>
</evidence>
<protein>
    <recommendedName>
        <fullName evidence="10">Myosin motor domain-containing protein</fullName>
    </recommendedName>
</protein>
<dbReference type="GO" id="GO:0000146">
    <property type="term" value="F:microfilament motor activity"/>
    <property type="evidence" value="ECO:0007669"/>
    <property type="project" value="TreeGrafter"/>
</dbReference>
<keyword evidence="3 8" id="KW-0067">ATP-binding</keyword>
<evidence type="ECO:0000256" key="8">
    <source>
        <dbReference type="PROSITE-ProRule" id="PRU00782"/>
    </source>
</evidence>
<keyword evidence="5 8" id="KW-0518">Myosin</keyword>
<dbReference type="InterPro" id="IPR036961">
    <property type="entry name" value="Kinesin_motor_dom_sf"/>
</dbReference>
<evidence type="ECO:0000256" key="3">
    <source>
        <dbReference type="ARBA" id="ARBA00022840"/>
    </source>
</evidence>
<feature type="domain" description="Myosin motor" evidence="10">
    <location>
        <begin position="64"/>
        <end position="794"/>
    </location>
</feature>
<dbReference type="Gene3D" id="3.40.850.10">
    <property type="entry name" value="Kinesin motor domain"/>
    <property type="match status" value="1"/>
</dbReference>
<dbReference type="Gene3D" id="1.10.10.820">
    <property type="match status" value="1"/>
</dbReference>
<dbReference type="PANTHER" id="PTHR13140:SF857">
    <property type="entry name" value="MYOSIN-11"/>
    <property type="match status" value="1"/>
</dbReference>
<dbReference type="Gene3D" id="1.20.120.720">
    <property type="entry name" value="Myosin VI head, motor domain, U50 subdomain"/>
    <property type="match status" value="1"/>
</dbReference>
<feature type="coiled-coil region" evidence="9">
    <location>
        <begin position="1289"/>
        <end position="1316"/>
    </location>
</feature>
<evidence type="ECO:0000256" key="1">
    <source>
        <dbReference type="ARBA" id="ARBA00008314"/>
    </source>
</evidence>
<dbReference type="GO" id="GO:0051015">
    <property type="term" value="F:actin filament binding"/>
    <property type="evidence" value="ECO:0007669"/>
    <property type="project" value="TreeGrafter"/>
</dbReference>
<organism evidence="11 12">
    <name type="scientific">Pichia membranifaciens</name>
    <dbReference type="NCBI Taxonomy" id="4926"/>
    <lineage>
        <taxon>Eukaryota</taxon>
        <taxon>Fungi</taxon>
        <taxon>Dikarya</taxon>
        <taxon>Ascomycota</taxon>
        <taxon>Saccharomycotina</taxon>
        <taxon>Pichiomycetes</taxon>
        <taxon>Pichiales</taxon>
        <taxon>Pichiaceae</taxon>
        <taxon>Pichia</taxon>
    </lineage>
</organism>
<dbReference type="Proteomes" id="UP000186136">
    <property type="component" value="Unassembled WGS sequence"/>
</dbReference>
<dbReference type="Gene3D" id="1.10.287.1490">
    <property type="match status" value="1"/>
</dbReference>
<reference evidence="11 12" key="1">
    <citation type="submission" date="2016-08" db="EMBL/GenBank/DDBJ databases">
        <title>Whole genome shotgun sequence of Pichia membranifaciens KS47-1.</title>
        <authorList>
            <person name="Konishi M."/>
            <person name="Ishida M."/>
            <person name="Arakawa T."/>
            <person name="Kato Y."/>
            <person name="Horiuchi J."/>
        </authorList>
    </citation>
    <scope>NUCLEOTIDE SEQUENCE [LARGE SCALE GENOMIC DNA]</scope>
    <source>
        <strain evidence="11 12">KS47-1</strain>
    </source>
</reference>
<evidence type="ECO:0000256" key="7">
    <source>
        <dbReference type="ARBA" id="ARBA00023203"/>
    </source>
</evidence>
<dbReference type="Gene3D" id="1.20.58.530">
    <property type="match status" value="1"/>
</dbReference>
<sequence length="1894" mass="219009">MENYHGEVWVSKNDQLSDSIFEKGEIVENIEGDDNKFKVKLLNSDRLVEVDAKDLQKSNPSRFDGYDDMASLTYLNEPSVLNNLKIRYQDDKIYTYSGLFLVTVNPYKMINIYNPDFIRIYSKRNESAENENPTSSNSDENESLKPHIFGTAQKAFENLIANRNDQSILVTGESGAGKTENTKKVIQYILSVSTTNDNKDNALVLENQILQANPIMESFGNATTVRNLNSSRFGKFIKIQVNIATKELSGAHIDWYLLEKSRVISQDSKERNYHVFYQLLKGASKKMLDKLLISETSVKDYEYLKNGLTSSVENINDKEDFQELVKAFKVINFSEAEIFNVFKILSIILHLGNIHFKNLSNDTKQAVLSEDSDKVIEETSQLLGIPSQAFRKSFLNSKIKIGKEIVNQQRTATQAKFSIDALSKSLYEKLFQYLIDKINGNFKSSTYSDNVFDENLDNYIGILDIAGFEIFDKNSFEQLCINYTNEKLQQFFNHHMFVLEQSEYMKEGISWKYIDFGNELKPTIELIEGTDADKRKTNIFSILNEECVVPKGTDKSFIEKLFKELEVKDFKIDKTNFPFRANKLRDGFLIKHYAGNVDYSVDGWLNKNKDPLSASMIELLSNSNDTFVSDLFNSGSLEINATDSPLKDSSPRKKTGMFRTVAKRHKEQLTSLMDQLSRTYPHFVRCILPNNEKKPGAFNDKIVLHQLRCNGVLEGIRIARSGYPNRIDFKTFATHYSLLSSISFSGIKNNNSDYKQTCELILDGLDLEPEVYKIGLTKLFFRNGVLAKLEKKREEKLAAIFSKFNSIARGSLVRKNFQLKLQRFRASQVLITNFQRYAENNSDPWFKLIKAFKPRLDDSGMMEIQYSNKIAKLENTIKGLVDQLNEEASDRDSTASKLKALDEELLTHKSVITKKDSELDKSKNRIVNLEKELAEVAQLSEESSCLLKEKEKALETLSQSNVDDVERLRTENEELKASKSKLESKIASELKVIPVLREEIASLKSSIDKKEMELSSLKREKRSKDTESAKKIGDLQVKLNEAIKESRRLKADLETSSNSFETNKSALDNLQSEHSKALEDLSKLQESTKDYEANRLAYEQSEKIKKKFKQLKHEYQQAKSLLDQKVKDEIEFNKGRQQYDKELEETKSLIKGLQSELAVEKRSAVDLELKLQQARLETERAIKDKKSLEMRSAQLKLRLQNINPMQANMNQMEINRKNHELSPEIHQLREEVRLLRTRLASESYENRNLKAILKKGGASLSQLDNFRISGISTDISNESVKIFDDRDETSNLKEKLEVEKEANKRLQDHYVQLQKDLMYYKSKFNNSRDSTNSDSGVLSLLDTDAMEYKSKFQMSQIEVSDLKEQVKDLRILLKKNETSLDRNEKVLNDSTNVENNFVADDKVQTKLKHENLRLSSALNELKTRLNRLEQGNGSRFEQEEEIIQLRGNLKTIQLKNTALTSSVELYKDRSEDYYTKLSKAEVELQSSVRERKRLHDDITHLKEKLRRSELHFEESDKQVQVLSESIRSLEKKISDKDFQIDELTGQYESLKDRLENSEELRRSVKSVSNDYQEAEIERLNQEIVKSLNKETEMSKLLRSLNLQLETSKKEITSVKFNNNELFKEKNVLTKALNDCMSKNEALLTEVKENISKVQNLFQQVSVLKVSNGDLLRERDDLLTSKRSLEYKLNEITIQFDQHLLKVRDDANNEVLAEQLGEKLQKSRENIESLNDSLRDYKTKHSQIAEELNKVKNDYAKTVEENKELTKFNNGLINKLDECERKHTAEIKAQDLHWSKRINELDEKLFMTKSLQRNEAHQFESLNRTIKELEIRNKDLERSKKHSDDEIKHLEATIEKLNLSYDSLNKREMEAQLRCKQLSRECDKVRDIISANRAY</sequence>
<feature type="coiled-coil region" evidence="9">
    <location>
        <begin position="1712"/>
        <end position="1753"/>
    </location>
</feature>
<evidence type="ECO:0000256" key="9">
    <source>
        <dbReference type="SAM" id="Coils"/>
    </source>
</evidence>
<dbReference type="PANTHER" id="PTHR13140">
    <property type="entry name" value="MYOSIN"/>
    <property type="match status" value="1"/>
</dbReference>
<dbReference type="SMART" id="SM00242">
    <property type="entry name" value="MYSc"/>
    <property type="match status" value="1"/>
</dbReference>
<evidence type="ECO:0000313" key="11">
    <source>
        <dbReference type="EMBL" id="GAV29257.1"/>
    </source>
</evidence>
<dbReference type="InterPro" id="IPR001609">
    <property type="entry name" value="Myosin_head_motor_dom-like"/>
</dbReference>
<dbReference type="OrthoDB" id="6108017at2759"/>
<evidence type="ECO:0000259" key="10">
    <source>
        <dbReference type="PROSITE" id="PS51456"/>
    </source>
</evidence>
<feature type="coiled-coil region" evidence="9">
    <location>
        <begin position="1818"/>
        <end position="1880"/>
    </location>
</feature>
<keyword evidence="7 8" id="KW-0009">Actin-binding</keyword>
<keyword evidence="12" id="KW-1185">Reference proteome</keyword>
<dbReference type="GO" id="GO:0007015">
    <property type="term" value="P:actin filament organization"/>
    <property type="evidence" value="ECO:0007669"/>
    <property type="project" value="TreeGrafter"/>
</dbReference>
<dbReference type="CDD" id="cd01377">
    <property type="entry name" value="MYSc_class_II"/>
    <property type="match status" value="1"/>
</dbReference>
<evidence type="ECO:0000313" key="12">
    <source>
        <dbReference type="Proteomes" id="UP000186136"/>
    </source>
</evidence>
<dbReference type="SUPFAM" id="SSF57997">
    <property type="entry name" value="Tropomyosin"/>
    <property type="match status" value="1"/>
</dbReference>
<keyword evidence="2 8" id="KW-0547">Nucleotide-binding</keyword>
<proteinExistence type="inferred from homology"/>
<name>A0A1Q2YI83_9ASCO</name>
<dbReference type="PROSITE" id="PS51456">
    <property type="entry name" value="MYOSIN_MOTOR"/>
    <property type="match status" value="1"/>
</dbReference>
<gene>
    <name evidence="11" type="ORF">PMKS-002739</name>
</gene>
<feature type="coiled-coil region" evidence="9">
    <location>
        <begin position="870"/>
        <end position="1191"/>
    </location>
</feature>
<dbReference type="GO" id="GO:0005737">
    <property type="term" value="C:cytoplasm"/>
    <property type="evidence" value="ECO:0007669"/>
    <property type="project" value="TreeGrafter"/>
</dbReference>
<dbReference type="GO" id="GO:0005524">
    <property type="term" value="F:ATP binding"/>
    <property type="evidence" value="ECO:0007669"/>
    <property type="project" value="UniProtKB-UniRule"/>
</dbReference>
<evidence type="ECO:0000256" key="5">
    <source>
        <dbReference type="ARBA" id="ARBA00023123"/>
    </source>
</evidence>
<dbReference type="GO" id="GO:0016459">
    <property type="term" value="C:myosin complex"/>
    <property type="evidence" value="ECO:0007669"/>
    <property type="project" value="UniProtKB-KW"/>
</dbReference>
<dbReference type="SUPFAM" id="SSF52540">
    <property type="entry name" value="P-loop containing nucleoside triphosphate hydrolases"/>
    <property type="match status" value="1"/>
</dbReference>
<feature type="binding site" evidence="8">
    <location>
        <begin position="172"/>
        <end position="179"/>
    </location>
    <ligand>
        <name>ATP</name>
        <dbReference type="ChEBI" id="CHEBI:30616"/>
    </ligand>
</feature>
<keyword evidence="6 8" id="KW-0505">Motor protein</keyword>
<comment type="caution">
    <text evidence="11">The sequence shown here is derived from an EMBL/GenBank/DDBJ whole genome shotgun (WGS) entry which is preliminary data.</text>
</comment>
<evidence type="ECO:0000256" key="2">
    <source>
        <dbReference type="ARBA" id="ARBA00022741"/>
    </source>
</evidence>
<dbReference type="FunFam" id="1.10.10.820:FF:000001">
    <property type="entry name" value="Myosin heavy chain"/>
    <property type="match status" value="1"/>
</dbReference>
<dbReference type="EMBL" id="BDGI01000107">
    <property type="protein sequence ID" value="GAV29257.1"/>
    <property type="molecule type" value="Genomic_DNA"/>
</dbReference>
<dbReference type="PRINTS" id="PR00193">
    <property type="entry name" value="MYOSINHEAVY"/>
</dbReference>
<comment type="similarity">
    <text evidence="1 8">Belongs to the TRAFAC class myosin-kinesin ATPase superfamily. Myosin family.</text>
</comment>
<dbReference type="Pfam" id="PF00063">
    <property type="entry name" value="Myosin_head"/>
    <property type="match status" value="1"/>
</dbReference>
<keyword evidence="4 9" id="KW-0175">Coiled coil</keyword>
<dbReference type="InterPro" id="IPR027417">
    <property type="entry name" value="P-loop_NTPase"/>
</dbReference>
<feature type="region of interest" description="Actin-binding" evidence="8">
    <location>
        <begin position="669"/>
        <end position="691"/>
    </location>
</feature>